<dbReference type="RefSeq" id="XP_022656271.1">
    <property type="nucleotide sequence ID" value="XM_022800536.1"/>
</dbReference>
<dbReference type="InterPro" id="IPR047533">
    <property type="entry name" value="RecA-like_PEX6_r2"/>
</dbReference>
<dbReference type="InterPro" id="IPR003960">
    <property type="entry name" value="ATPase_AAA_CS"/>
</dbReference>
<evidence type="ECO:0000256" key="10">
    <source>
        <dbReference type="ARBA" id="ARBA00048778"/>
    </source>
</evidence>
<feature type="domain" description="AAA+ ATPase" evidence="12">
    <location>
        <begin position="694"/>
        <end position="837"/>
    </location>
</feature>
<evidence type="ECO:0000256" key="7">
    <source>
        <dbReference type="ARBA" id="ARBA00023136"/>
    </source>
</evidence>
<evidence type="ECO:0000256" key="9">
    <source>
        <dbReference type="ARBA" id="ARBA00034920"/>
    </source>
</evidence>
<dbReference type="InterPro" id="IPR027417">
    <property type="entry name" value="P-loop_NTPase"/>
</dbReference>
<keyword evidence="6" id="KW-0067">ATP-binding</keyword>
<dbReference type="EnsemblMetazoa" id="XM_022800536">
    <property type="protein sequence ID" value="XP_022656271"/>
    <property type="gene ID" value="LOC111248347"/>
</dbReference>
<comment type="similarity">
    <text evidence="2">Belongs to the AAA ATPase family.</text>
</comment>
<dbReference type="GO" id="GO:0005829">
    <property type="term" value="C:cytosol"/>
    <property type="evidence" value="ECO:0007669"/>
    <property type="project" value="TreeGrafter"/>
</dbReference>
<dbReference type="Pfam" id="PF17862">
    <property type="entry name" value="AAA_lid_3"/>
    <property type="match status" value="1"/>
</dbReference>
<dbReference type="Pfam" id="PF00004">
    <property type="entry name" value="AAA"/>
    <property type="match status" value="2"/>
</dbReference>
<evidence type="ECO:0000256" key="6">
    <source>
        <dbReference type="ARBA" id="ARBA00022840"/>
    </source>
</evidence>
<evidence type="ECO:0000313" key="13">
    <source>
        <dbReference type="EnsemblMetazoa" id="XP_022656271"/>
    </source>
</evidence>
<comment type="catalytic activity">
    <reaction evidence="10">
        <text>ATP + H2O = ADP + phosphate + H(+)</text>
        <dbReference type="Rhea" id="RHEA:13065"/>
        <dbReference type="ChEBI" id="CHEBI:15377"/>
        <dbReference type="ChEBI" id="CHEBI:15378"/>
        <dbReference type="ChEBI" id="CHEBI:30616"/>
        <dbReference type="ChEBI" id="CHEBI:43474"/>
        <dbReference type="ChEBI" id="CHEBI:456216"/>
    </reaction>
    <physiologicalReaction direction="left-to-right" evidence="10">
        <dbReference type="Rhea" id="RHEA:13066"/>
    </physiologicalReaction>
</comment>
<dbReference type="AlphaFoldDB" id="A0A7M7JVE2"/>
<dbReference type="PROSITE" id="PS00674">
    <property type="entry name" value="AAA"/>
    <property type="match status" value="1"/>
</dbReference>
<evidence type="ECO:0000256" key="1">
    <source>
        <dbReference type="ARBA" id="ARBA00004370"/>
    </source>
</evidence>
<keyword evidence="7" id="KW-0472">Membrane</keyword>
<dbReference type="CDD" id="cd19527">
    <property type="entry name" value="RecA-like_PEX6_r2"/>
    <property type="match status" value="1"/>
</dbReference>
<accession>A0A7M7JVE2</accession>
<proteinExistence type="inferred from homology"/>
<dbReference type="Gene3D" id="3.40.50.300">
    <property type="entry name" value="P-loop containing nucleotide triphosphate hydrolases"/>
    <property type="match status" value="2"/>
</dbReference>
<keyword evidence="4" id="KW-0547">Nucleotide-binding</keyword>
<dbReference type="SMART" id="SM00382">
    <property type="entry name" value="AAA"/>
    <property type="match status" value="2"/>
</dbReference>
<dbReference type="InterPro" id="IPR003593">
    <property type="entry name" value="AAA+_ATPase"/>
</dbReference>
<dbReference type="GeneID" id="111248347"/>
<evidence type="ECO:0000256" key="4">
    <source>
        <dbReference type="ARBA" id="ARBA00022741"/>
    </source>
</evidence>
<dbReference type="GO" id="GO:0005778">
    <property type="term" value="C:peroxisomal membrane"/>
    <property type="evidence" value="ECO:0007669"/>
    <property type="project" value="TreeGrafter"/>
</dbReference>
<dbReference type="InterPro" id="IPR050168">
    <property type="entry name" value="AAA_ATPase_domain"/>
</dbReference>
<evidence type="ECO:0000256" key="8">
    <source>
        <dbReference type="ARBA" id="ARBA00034811"/>
    </source>
</evidence>
<keyword evidence="5" id="KW-0378">Hydrolase</keyword>
<evidence type="ECO:0000256" key="3">
    <source>
        <dbReference type="ARBA" id="ARBA00022593"/>
    </source>
</evidence>
<dbReference type="PANTHER" id="PTHR23077:SF9">
    <property type="entry name" value="PEROXISOMAL ATPASE PEX6"/>
    <property type="match status" value="1"/>
</dbReference>
<dbReference type="GO" id="GO:0016558">
    <property type="term" value="P:protein import into peroxisome matrix"/>
    <property type="evidence" value="ECO:0007669"/>
    <property type="project" value="TreeGrafter"/>
</dbReference>
<evidence type="ECO:0000256" key="5">
    <source>
        <dbReference type="ARBA" id="ARBA00022801"/>
    </source>
</evidence>
<evidence type="ECO:0000256" key="2">
    <source>
        <dbReference type="ARBA" id="ARBA00006914"/>
    </source>
</evidence>
<dbReference type="GO" id="GO:0016887">
    <property type="term" value="F:ATP hydrolysis activity"/>
    <property type="evidence" value="ECO:0007669"/>
    <property type="project" value="InterPro"/>
</dbReference>
<evidence type="ECO:0000256" key="11">
    <source>
        <dbReference type="SAM" id="MobiDB-lite"/>
    </source>
</evidence>
<dbReference type="Proteomes" id="UP000594260">
    <property type="component" value="Unplaced"/>
</dbReference>
<dbReference type="SUPFAM" id="SSF52540">
    <property type="entry name" value="P-loop containing nucleoside triphosphate hydrolases"/>
    <property type="match status" value="2"/>
</dbReference>
<dbReference type="PANTHER" id="PTHR23077">
    <property type="entry name" value="AAA-FAMILY ATPASE"/>
    <property type="match status" value="1"/>
</dbReference>
<dbReference type="GO" id="GO:0005524">
    <property type="term" value="F:ATP binding"/>
    <property type="evidence" value="ECO:0007669"/>
    <property type="project" value="UniProtKB-KW"/>
</dbReference>
<keyword evidence="14" id="KW-1185">Reference proteome</keyword>
<evidence type="ECO:0000259" key="12">
    <source>
        <dbReference type="SMART" id="SM00382"/>
    </source>
</evidence>
<comment type="subcellular location">
    <subcellularLocation>
        <location evidence="1">Membrane</location>
    </subcellularLocation>
</comment>
<keyword evidence="3" id="KW-0962">Peroxisome biogenesis</keyword>
<feature type="compositionally biased region" description="Basic and acidic residues" evidence="11">
    <location>
        <begin position="34"/>
        <end position="48"/>
    </location>
</feature>
<dbReference type="InterPro" id="IPR003959">
    <property type="entry name" value="ATPase_AAA_core"/>
</dbReference>
<name>A0A7M7JVE2_VARDE</name>
<dbReference type="Gene3D" id="1.10.8.60">
    <property type="match status" value="2"/>
</dbReference>
<sequence length="934" mass="103722">MLTSILNCYRCQFVLDLHINPRLSNTATLKSKRSATENHPKSTQEFEHTETYGAAWPPGTLSKATIFEVVKYGDLPSSPIECDPLELYVSRQFLTDNGFEPAKEYAFKELETCPALELVVLHGHGHLLAEAQTRDWQNRWCETLVHPGSDLGGLTVADTRPTRFGVVTLSTQMIILEGLRSAAKYVTDSIDPDRCVYLSEELLSEFGIKSFSWAKMEVREVSRIVMVVPSSAVFLNETADRIIFATPQLVFNLSNNQLPTPCTLIGIEDYPKQQAISIGVGVIKSPHYNHQGDYLALIKWHFKRHPRLLAKADIFGISQRDFFEYAPDLREASSYDDASVIYFRVGSITGNKQGEPESLWTEPENILIYQLGSAVSKVPRCLELILERTHHRIFNSSRIVFPHVSELVDMIGLFYRRAQMSRSLQPLFLISGPPNSGKTCAVRSIALALGLHLLTVNGSELTGDTPSAAESRIKNTFAKTSEYGPCVVHITNIEEIFRTVIDAADTRLVSVFLESIAALNHCLSEPVVVIATSNEPRQIPSQVMCSVLHHLVVPPMRQEDRQRVLELLLADDAVSISLDIEEVAEKTAGFVLGDLLAVVDFARKNMYRRETHGSAAVEMGFSLTQPILTMEDILKAICQIQKNHSKSIGAPVIPSVSWDDIGGLEVAKKEILDTVQFPLKYCNFRKASSGGNLGRSGILLYGPPGTGKTLLAKAVATECSLNFLSVKGPELINMYIGQSEDNVRKVFEKARSAAPCIIFFDELDSLAPRRGRSGDSGGVMDRVVSQLLAEMDGLKKTDCSDGDHVFVIGATNRPDLLDTAILRPGRLDRLVYVDIPEEPEVKYKVLRALTRKLTLRDVDLRKLSEKCPAHLTGADLYSLCASAMINAVRRCVNTNCKKLVVSNEDFERALEKLSPSVSIAELQDYRKLRDRFAP</sequence>
<feature type="region of interest" description="Disordered" evidence="11">
    <location>
        <begin position="28"/>
        <end position="48"/>
    </location>
</feature>
<organism evidence="13 14">
    <name type="scientific">Varroa destructor</name>
    <name type="common">Honeybee mite</name>
    <dbReference type="NCBI Taxonomy" id="109461"/>
    <lineage>
        <taxon>Eukaryota</taxon>
        <taxon>Metazoa</taxon>
        <taxon>Ecdysozoa</taxon>
        <taxon>Arthropoda</taxon>
        <taxon>Chelicerata</taxon>
        <taxon>Arachnida</taxon>
        <taxon>Acari</taxon>
        <taxon>Parasitiformes</taxon>
        <taxon>Mesostigmata</taxon>
        <taxon>Gamasina</taxon>
        <taxon>Dermanyssoidea</taxon>
        <taxon>Varroidae</taxon>
        <taxon>Varroa</taxon>
    </lineage>
</organism>
<dbReference type="FunFam" id="3.40.50.300:FF:000109">
    <property type="entry name" value="Peroxisomal biogenesis factor 6"/>
    <property type="match status" value="1"/>
</dbReference>
<reference evidence="13" key="1">
    <citation type="submission" date="2021-01" db="UniProtKB">
        <authorList>
            <consortium name="EnsemblMetazoa"/>
        </authorList>
    </citation>
    <scope>IDENTIFICATION</scope>
</reference>
<feature type="domain" description="AAA+ ATPase" evidence="12">
    <location>
        <begin position="424"/>
        <end position="554"/>
    </location>
</feature>
<dbReference type="InterPro" id="IPR041569">
    <property type="entry name" value="AAA_lid_3"/>
</dbReference>
<evidence type="ECO:0000313" key="14">
    <source>
        <dbReference type="Proteomes" id="UP000594260"/>
    </source>
</evidence>
<protein>
    <recommendedName>
        <fullName evidence="8">Peroxisomal ATPase PEX6</fullName>
    </recommendedName>
    <alternativeName>
        <fullName evidence="9">Peroxin-6</fullName>
    </alternativeName>
</protein>